<dbReference type="PANTHER" id="PTHR43805:SF1">
    <property type="entry name" value="GP-PDE DOMAIN-CONTAINING PROTEIN"/>
    <property type="match status" value="1"/>
</dbReference>
<keyword evidence="3" id="KW-1185">Reference proteome</keyword>
<dbReference type="GO" id="GO:0008081">
    <property type="term" value="F:phosphoric diester hydrolase activity"/>
    <property type="evidence" value="ECO:0007669"/>
    <property type="project" value="InterPro"/>
</dbReference>
<name>A0AAD2HMK7_9AGAR</name>
<reference evidence="2" key="1">
    <citation type="submission" date="2023-11" db="EMBL/GenBank/DDBJ databases">
        <authorList>
            <person name="De Vega J J."/>
            <person name="De Vega J J."/>
        </authorList>
    </citation>
    <scope>NUCLEOTIDE SEQUENCE</scope>
</reference>
<dbReference type="GO" id="GO:0006629">
    <property type="term" value="P:lipid metabolic process"/>
    <property type="evidence" value="ECO:0007669"/>
    <property type="project" value="InterPro"/>
</dbReference>
<comment type="caution">
    <text evidence="2">The sequence shown here is derived from an EMBL/GenBank/DDBJ whole genome shotgun (WGS) entry which is preliminary data.</text>
</comment>
<evidence type="ECO:0000313" key="3">
    <source>
        <dbReference type="Proteomes" id="UP001295794"/>
    </source>
</evidence>
<dbReference type="Proteomes" id="UP001295794">
    <property type="component" value="Unassembled WGS sequence"/>
</dbReference>
<dbReference type="Gene3D" id="3.20.20.190">
    <property type="entry name" value="Phosphatidylinositol (PI) phosphodiesterase"/>
    <property type="match status" value="1"/>
</dbReference>
<organism evidence="2 3">
    <name type="scientific">Mycena citricolor</name>
    <dbReference type="NCBI Taxonomy" id="2018698"/>
    <lineage>
        <taxon>Eukaryota</taxon>
        <taxon>Fungi</taxon>
        <taxon>Dikarya</taxon>
        <taxon>Basidiomycota</taxon>
        <taxon>Agaricomycotina</taxon>
        <taxon>Agaricomycetes</taxon>
        <taxon>Agaricomycetidae</taxon>
        <taxon>Agaricales</taxon>
        <taxon>Marasmiineae</taxon>
        <taxon>Mycenaceae</taxon>
        <taxon>Mycena</taxon>
    </lineage>
</organism>
<dbReference type="PANTHER" id="PTHR43805">
    <property type="entry name" value="GLYCEROPHOSPHORYL DIESTER PHOSPHODIESTERASE"/>
    <property type="match status" value="1"/>
</dbReference>
<dbReference type="InterPro" id="IPR017946">
    <property type="entry name" value="PLC-like_Pdiesterase_TIM-brl"/>
</dbReference>
<feature type="domain" description="GP-PDE" evidence="1">
    <location>
        <begin position="8"/>
        <end position="251"/>
    </location>
</feature>
<dbReference type="SUPFAM" id="SSF51695">
    <property type="entry name" value="PLC-like phosphodiesterases"/>
    <property type="match status" value="1"/>
</dbReference>
<dbReference type="InterPro" id="IPR030395">
    <property type="entry name" value="GP_PDE_dom"/>
</dbReference>
<dbReference type="Pfam" id="PF03009">
    <property type="entry name" value="GDPD"/>
    <property type="match status" value="1"/>
</dbReference>
<proteinExistence type="predicted"/>
<dbReference type="PROSITE" id="PS51704">
    <property type="entry name" value="GP_PDE"/>
    <property type="match status" value="1"/>
</dbReference>
<protein>
    <recommendedName>
        <fullName evidence="1">GP-PDE domain-containing protein</fullName>
    </recommendedName>
</protein>
<sequence length="255" mass="29255">MSTENKLPECWGHRGASARFPENTLASFEGAIRDGVEGIESDVHVSKDDVIVMFHDPSLDRTTNYKGKISETNWWGPDGMEHARTKKEPAQSIPTFVETLALLMKPEHQHIKFDVDIKPGNDPTKLFTLMHESISAYPGWETLLAPRIVLGLWHPKFIQPAKEILPYCRRSCIAFSVWIARQYFWSDVDSFSIWFNALATWEGKRFRDEIKAAGKHLFVFTVNSPEYMMEVASWDVDVIITDIPSRWLALRSSLQ</sequence>
<feature type="non-terminal residue" evidence="2">
    <location>
        <position position="1"/>
    </location>
</feature>
<dbReference type="EMBL" id="CAVNYO010000419">
    <property type="protein sequence ID" value="CAK5277670.1"/>
    <property type="molecule type" value="Genomic_DNA"/>
</dbReference>
<accession>A0AAD2HMK7</accession>
<evidence type="ECO:0000313" key="2">
    <source>
        <dbReference type="EMBL" id="CAK5277670.1"/>
    </source>
</evidence>
<dbReference type="AlphaFoldDB" id="A0AAD2HMK7"/>
<evidence type="ECO:0000259" key="1">
    <source>
        <dbReference type="PROSITE" id="PS51704"/>
    </source>
</evidence>
<gene>
    <name evidence="2" type="ORF">MYCIT1_LOCUS26698</name>
</gene>